<dbReference type="AlphaFoldDB" id="A0A1G9TRC9"/>
<organism evidence="2 3">
    <name type="scientific">Allokutzneria albata</name>
    <name type="common">Kibdelosporangium albatum</name>
    <dbReference type="NCBI Taxonomy" id="211114"/>
    <lineage>
        <taxon>Bacteria</taxon>
        <taxon>Bacillati</taxon>
        <taxon>Actinomycetota</taxon>
        <taxon>Actinomycetes</taxon>
        <taxon>Pseudonocardiales</taxon>
        <taxon>Pseudonocardiaceae</taxon>
        <taxon>Allokutzneria</taxon>
    </lineage>
</organism>
<dbReference type="Pfam" id="PF14325">
    <property type="entry name" value="DUF4383"/>
    <property type="match status" value="1"/>
</dbReference>
<proteinExistence type="predicted"/>
<evidence type="ECO:0008006" key="4">
    <source>
        <dbReference type="Google" id="ProtNLM"/>
    </source>
</evidence>
<dbReference type="OrthoDB" id="572373at2"/>
<feature type="transmembrane region" description="Helical" evidence="1">
    <location>
        <begin position="34"/>
        <end position="55"/>
    </location>
</feature>
<dbReference type="eggNOG" id="ENOG5031AT3">
    <property type="taxonomic scope" value="Bacteria"/>
</dbReference>
<keyword evidence="1" id="KW-1133">Transmembrane helix</keyword>
<evidence type="ECO:0000313" key="3">
    <source>
        <dbReference type="Proteomes" id="UP000183376"/>
    </source>
</evidence>
<dbReference type="EMBL" id="LT629701">
    <property type="protein sequence ID" value="SDM50108.1"/>
    <property type="molecule type" value="Genomic_DNA"/>
</dbReference>
<dbReference type="STRING" id="211114.SAMN04489726_1941"/>
<reference evidence="2 3" key="1">
    <citation type="submission" date="2016-10" db="EMBL/GenBank/DDBJ databases">
        <authorList>
            <person name="de Groot N.N."/>
        </authorList>
    </citation>
    <scope>NUCLEOTIDE SEQUENCE [LARGE SCALE GENOMIC DNA]</scope>
    <source>
        <strain evidence="2 3">DSM 44149</strain>
    </source>
</reference>
<dbReference type="Proteomes" id="UP000183376">
    <property type="component" value="Chromosome I"/>
</dbReference>
<feature type="transmembrane region" description="Helical" evidence="1">
    <location>
        <begin position="108"/>
        <end position="126"/>
    </location>
</feature>
<sequence length="183" mass="18879">MIEKEVGGRTADRDDSVKAAAVPQRVLAGPRAPVQWAAGVVAATFLLLGICGLVPGLTTDYALLKMAGPRSGAELFGVFDVSVLHNVVHLLFGAAGLTLGNTGKGARLFLAAGAGVALALGLYGLFVPQDSTANVLPMDAAGTWLHVGLAAVMAVLALCWRVPEKSTRPGEPVRRKEELASGR</sequence>
<name>A0A1G9TRC9_ALLAB</name>
<keyword evidence="3" id="KW-1185">Reference proteome</keyword>
<feature type="transmembrane region" description="Helical" evidence="1">
    <location>
        <begin position="75"/>
        <end position="96"/>
    </location>
</feature>
<evidence type="ECO:0000313" key="2">
    <source>
        <dbReference type="EMBL" id="SDM50108.1"/>
    </source>
</evidence>
<protein>
    <recommendedName>
        <fullName evidence="4">DUF4383 domain-containing protein</fullName>
    </recommendedName>
</protein>
<keyword evidence="1" id="KW-0812">Transmembrane</keyword>
<evidence type="ECO:0000256" key="1">
    <source>
        <dbReference type="SAM" id="Phobius"/>
    </source>
</evidence>
<gene>
    <name evidence="2" type="ORF">SAMN04489726_1941</name>
</gene>
<feature type="transmembrane region" description="Helical" evidence="1">
    <location>
        <begin position="141"/>
        <end position="160"/>
    </location>
</feature>
<accession>A0A1G9TRC9</accession>
<keyword evidence="1" id="KW-0472">Membrane</keyword>